<dbReference type="AlphaFoldDB" id="A0A8D9BF13"/>
<feature type="transmembrane region" description="Helical" evidence="1">
    <location>
        <begin position="54"/>
        <end position="75"/>
    </location>
</feature>
<organism evidence="2">
    <name type="scientific">Cacopsylla melanoneura</name>
    <dbReference type="NCBI Taxonomy" id="428564"/>
    <lineage>
        <taxon>Eukaryota</taxon>
        <taxon>Metazoa</taxon>
        <taxon>Ecdysozoa</taxon>
        <taxon>Arthropoda</taxon>
        <taxon>Hexapoda</taxon>
        <taxon>Insecta</taxon>
        <taxon>Pterygota</taxon>
        <taxon>Neoptera</taxon>
        <taxon>Paraneoptera</taxon>
        <taxon>Hemiptera</taxon>
        <taxon>Sternorrhyncha</taxon>
        <taxon>Psylloidea</taxon>
        <taxon>Psyllidae</taxon>
        <taxon>Psyllinae</taxon>
        <taxon>Cacopsylla</taxon>
    </lineage>
</organism>
<evidence type="ECO:0000256" key="1">
    <source>
        <dbReference type="SAM" id="Phobius"/>
    </source>
</evidence>
<accession>A0A8D9BF13</accession>
<dbReference type="EMBL" id="HBUF01628611">
    <property type="protein sequence ID" value="CAG6782671.1"/>
    <property type="molecule type" value="Transcribed_RNA"/>
</dbReference>
<sequence>MNRFNRKLEKDDFLTYFLNFSLGRNFARALCSVCKFNCSRRKEKKSPYDEEETFPVLKTFTLGSSLSFLIVVVCFLSTETIRLFSIQFVLNSSLIYLLRTREYFRNNKDVFYTICV</sequence>
<keyword evidence="1" id="KW-0812">Transmembrane</keyword>
<feature type="transmembrane region" description="Helical" evidence="1">
    <location>
        <begin position="81"/>
        <end position="98"/>
    </location>
</feature>
<proteinExistence type="predicted"/>
<name>A0A8D9BF13_9HEMI</name>
<keyword evidence="1" id="KW-1133">Transmembrane helix</keyword>
<keyword evidence="1" id="KW-0472">Membrane</keyword>
<protein>
    <submittedName>
        <fullName evidence="2">Uncharacterized protein</fullName>
    </submittedName>
</protein>
<reference evidence="2" key="1">
    <citation type="submission" date="2021-05" db="EMBL/GenBank/DDBJ databases">
        <authorList>
            <person name="Alioto T."/>
            <person name="Alioto T."/>
            <person name="Gomez Garrido J."/>
        </authorList>
    </citation>
    <scope>NUCLEOTIDE SEQUENCE</scope>
</reference>
<evidence type="ECO:0000313" key="2">
    <source>
        <dbReference type="EMBL" id="CAG6782671.1"/>
    </source>
</evidence>